<protein>
    <submittedName>
        <fullName evidence="2">DUF3137 domain-containing protein</fullName>
    </submittedName>
</protein>
<dbReference type="KEGG" id="xcl:G4Z02_08740"/>
<evidence type="ECO:0000313" key="2">
    <source>
        <dbReference type="EMBL" id="QMS85828.1"/>
    </source>
</evidence>
<dbReference type="Pfam" id="PF11335">
    <property type="entry name" value="DUF3137"/>
    <property type="match status" value="1"/>
</dbReference>
<feature type="transmembrane region" description="Helical" evidence="1">
    <location>
        <begin position="43"/>
        <end position="62"/>
    </location>
</feature>
<dbReference type="RefSeq" id="WP_258877638.1">
    <property type="nucleotide sequence ID" value="NZ_CP048914.1"/>
</dbReference>
<keyword evidence="1" id="KW-0472">Membrane</keyword>
<dbReference type="AlphaFoldDB" id="A0A7L7KVQ5"/>
<gene>
    <name evidence="2" type="ORF">G4Z02_08740</name>
</gene>
<feature type="transmembrane region" description="Helical" evidence="1">
    <location>
        <begin position="19"/>
        <end position="37"/>
    </location>
</feature>
<accession>A0A7L7KVQ5</accession>
<keyword evidence="1" id="KW-0812">Transmembrane</keyword>
<dbReference type="Proteomes" id="UP000514720">
    <property type="component" value="Chromosome"/>
</dbReference>
<sequence length="291" mass="33812">MNTNLEQYVTKKSKSEKKVYIGGALIILAVLLFLAGIEFLIFIAIPVGIAGFIVAGIGFSEFNRLSKQFKVQVVTSLVEQFVDNGHFDPHRGLSQNAVYSTEFLKRADRFHSEDFLSGSMEGVDFISSDVKLEERHVQHTKNGTRVYYETYFLGRVFVFDFNKPFDGFLQVLENGRPRVNRGYNKVQLESIAFNKKFKTYATNDHSAFYVLTPHFMEALLDFEKNNRGNIRFSFIDNHLYIGINNFRDTFELQMFRKLDQHIFDEFQRDLFVIKDVITELKLNQNIFKKGV</sequence>
<name>A0A7L7KVQ5_9MOLU</name>
<evidence type="ECO:0000313" key="3">
    <source>
        <dbReference type="Proteomes" id="UP000514720"/>
    </source>
</evidence>
<dbReference type="EMBL" id="CP048914">
    <property type="protein sequence ID" value="QMS85828.1"/>
    <property type="molecule type" value="Genomic_DNA"/>
</dbReference>
<dbReference type="InterPro" id="IPR021484">
    <property type="entry name" value="DUF3137"/>
</dbReference>
<proteinExistence type="predicted"/>
<keyword evidence="1" id="KW-1133">Transmembrane helix</keyword>
<keyword evidence="3" id="KW-1185">Reference proteome</keyword>
<evidence type="ECO:0000256" key="1">
    <source>
        <dbReference type="SAM" id="Phobius"/>
    </source>
</evidence>
<reference evidence="2 3" key="1">
    <citation type="submission" date="2020-02" db="EMBL/GenBank/DDBJ databases">
        <authorList>
            <person name="Zheng R.K."/>
            <person name="Sun C.M."/>
        </authorList>
    </citation>
    <scope>NUCLEOTIDE SEQUENCE [LARGE SCALE GENOMIC DNA]</scope>
    <source>
        <strain evidence="3">zrk13</strain>
    </source>
</reference>
<organism evidence="2 3">
    <name type="scientific">Candidatus Xianfuyuplasma coldseepsis</name>
    <dbReference type="NCBI Taxonomy" id="2782163"/>
    <lineage>
        <taxon>Bacteria</taxon>
        <taxon>Bacillati</taxon>
        <taxon>Mycoplasmatota</taxon>
        <taxon>Mollicutes</taxon>
        <taxon>Candidatus Izemoplasmatales</taxon>
        <taxon>Candidatus Izemoplasmataceae</taxon>
        <taxon>Candidatus Xianfuyuplasma</taxon>
    </lineage>
</organism>